<dbReference type="AlphaFoldDB" id="A0A5C8ZC25"/>
<dbReference type="InterPro" id="IPR011009">
    <property type="entry name" value="Kinase-like_dom_sf"/>
</dbReference>
<dbReference type="GO" id="GO:0016740">
    <property type="term" value="F:transferase activity"/>
    <property type="evidence" value="ECO:0007669"/>
    <property type="project" value="UniProtKB-KW"/>
</dbReference>
<dbReference type="EMBL" id="VKAC01000008">
    <property type="protein sequence ID" value="TXR55442.1"/>
    <property type="molecule type" value="Genomic_DNA"/>
</dbReference>
<gene>
    <name evidence="1" type="ORF">FMM08_14060</name>
</gene>
<dbReference type="Proteomes" id="UP000321234">
    <property type="component" value="Unassembled WGS sequence"/>
</dbReference>
<dbReference type="Gene3D" id="3.90.1200.10">
    <property type="match status" value="1"/>
</dbReference>
<dbReference type="RefSeq" id="WP_147927018.1">
    <property type="nucleotide sequence ID" value="NZ_VKAC01000008.1"/>
</dbReference>
<dbReference type="OrthoDB" id="4577657at2"/>
<name>A0A5C8ZC25_9ACTN</name>
<dbReference type="SUPFAM" id="SSF56112">
    <property type="entry name" value="Protein kinase-like (PK-like)"/>
    <property type="match status" value="1"/>
</dbReference>
<accession>A0A5C8ZC25</accession>
<sequence>MDVAALLDTTPAAEREAVTDLLQQALAVRPDGAWRLEGVDYASGSPATGSLHRLRGRDADGHPWSLFCKVLQHVRHWPVLAQLPPPMAAQFVEQFPWRAELALWDPRVQGCLPAGMRSPVLHRVVELPDDRAAVWMEDVVEHPDPWDLARYARAAHLLGRWNARATAPEVLAVGGLPPGFALRMYAERSVPLRGLAPLSDDALWQHPWLVPHGQLRQRLRRAGERVSEVLDRLDDHRQALPHGDASPQNLLVPADEPDGFVAIDVSFTSPHALGFDLGQLVVGPVHASLLPAAELPGVVGVVVPAYLDGLAAEGVRVPERDVRWAFAASALLRSGLDAVPYHLVGRGEAGAGALVAERLALSAFLVDQFDDADRSSRAAQRSGRAS</sequence>
<keyword evidence="2" id="KW-1185">Reference proteome</keyword>
<evidence type="ECO:0000313" key="1">
    <source>
        <dbReference type="EMBL" id="TXR55442.1"/>
    </source>
</evidence>
<comment type="caution">
    <text evidence="1">The sequence shown here is derived from an EMBL/GenBank/DDBJ whole genome shotgun (WGS) entry which is preliminary data.</text>
</comment>
<reference evidence="1 2" key="1">
    <citation type="submission" date="2019-07" db="EMBL/GenBank/DDBJ databases">
        <title>Quadrisphaera sp. strain DD2A genome sequencing and assembly.</title>
        <authorList>
            <person name="Kim I."/>
        </authorList>
    </citation>
    <scope>NUCLEOTIDE SEQUENCE [LARGE SCALE GENOMIC DNA]</scope>
    <source>
        <strain evidence="1 2">DD2A</strain>
    </source>
</reference>
<organism evidence="1 2">
    <name type="scientific">Quadrisphaera setariae</name>
    <dbReference type="NCBI Taxonomy" id="2593304"/>
    <lineage>
        <taxon>Bacteria</taxon>
        <taxon>Bacillati</taxon>
        <taxon>Actinomycetota</taxon>
        <taxon>Actinomycetes</taxon>
        <taxon>Kineosporiales</taxon>
        <taxon>Kineosporiaceae</taxon>
        <taxon>Quadrisphaera</taxon>
    </lineage>
</organism>
<proteinExistence type="predicted"/>
<protein>
    <submittedName>
        <fullName evidence="1">Aminoglycoside phosphotransferase</fullName>
    </submittedName>
</protein>
<keyword evidence="1" id="KW-0808">Transferase</keyword>
<evidence type="ECO:0000313" key="2">
    <source>
        <dbReference type="Proteomes" id="UP000321234"/>
    </source>
</evidence>